<evidence type="ECO:0000313" key="2">
    <source>
        <dbReference type="EMBL" id="CAK9075347.1"/>
    </source>
</evidence>
<dbReference type="Proteomes" id="UP001642464">
    <property type="component" value="Unassembled WGS sequence"/>
</dbReference>
<feature type="compositionally biased region" description="Basic and acidic residues" evidence="1">
    <location>
        <begin position="101"/>
        <end position="120"/>
    </location>
</feature>
<sequence>MSESLAHSEASVYQVSQATTANGVGETVKKQAYKPPKAGFDAEEEQRSTMRSTARGAGDSTVAAMMRGDVAVPEDNGRRRRVSPCFSGFPSARFIAVDPRLGPERPWQNRKEEGDKNDKPLGREILCCVCVLSDQRSPR</sequence>
<accession>A0ABP0PJM9</accession>
<organism evidence="2 3">
    <name type="scientific">Durusdinium trenchii</name>
    <dbReference type="NCBI Taxonomy" id="1381693"/>
    <lineage>
        <taxon>Eukaryota</taxon>
        <taxon>Sar</taxon>
        <taxon>Alveolata</taxon>
        <taxon>Dinophyceae</taxon>
        <taxon>Suessiales</taxon>
        <taxon>Symbiodiniaceae</taxon>
        <taxon>Durusdinium</taxon>
    </lineage>
</organism>
<evidence type="ECO:0000313" key="3">
    <source>
        <dbReference type="Proteomes" id="UP001642464"/>
    </source>
</evidence>
<gene>
    <name evidence="2" type="ORF">SCF082_LOCUS36529</name>
</gene>
<comment type="caution">
    <text evidence="2">The sequence shown here is derived from an EMBL/GenBank/DDBJ whole genome shotgun (WGS) entry which is preliminary data.</text>
</comment>
<proteinExistence type="predicted"/>
<name>A0ABP0PJM9_9DINO</name>
<feature type="region of interest" description="Disordered" evidence="1">
    <location>
        <begin position="100"/>
        <end position="120"/>
    </location>
</feature>
<evidence type="ECO:0000256" key="1">
    <source>
        <dbReference type="SAM" id="MobiDB-lite"/>
    </source>
</evidence>
<protein>
    <submittedName>
        <fullName evidence="2">Uncharacterized protein</fullName>
    </submittedName>
</protein>
<feature type="region of interest" description="Disordered" evidence="1">
    <location>
        <begin position="18"/>
        <end position="62"/>
    </location>
</feature>
<keyword evidence="3" id="KW-1185">Reference proteome</keyword>
<dbReference type="EMBL" id="CAXAMM010036113">
    <property type="protein sequence ID" value="CAK9075347.1"/>
    <property type="molecule type" value="Genomic_DNA"/>
</dbReference>
<reference evidence="2 3" key="1">
    <citation type="submission" date="2024-02" db="EMBL/GenBank/DDBJ databases">
        <authorList>
            <person name="Chen Y."/>
            <person name="Shah S."/>
            <person name="Dougan E. K."/>
            <person name="Thang M."/>
            <person name="Chan C."/>
        </authorList>
    </citation>
    <scope>NUCLEOTIDE SEQUENCE [LARGE SCALE GENOMIC DNA]</scope>
</reference>